<keyword evidence="4" id="KW-0472">Membrane</keyword>
<proteinExistence type="predicted"/>
<evidence type="ECO:0000256" key="1">
    <source>
        <dbReference type="ARBA" id="ARBA00022475"/>
    </source>
</evidence>
<keyword evidence="1" id="KW-1003">Cell membrane</keyword>
<keyword evidence="3" id="KW-1133">Transmembrane helix</keyword>
<dbReference type="EMBL" id="SJPI01000001">
    <property type="protein sequence ID" value="TWT54075.1"/>
    <property type="molecule type" value="Genomic_DNA"/>
</dbReference>
<accession>A0A5C5WVV8</accession>
<dbReference type="AlphaFoldDB" id="A0A5C5WVV8"/>
<dbReference type="InterPro" id="IPR019691">
    <property type="entry name" value="DUF2585"/>
</dbReference>
<protein>
    <submittedName>
        <fullName evidence="5">Uncharacterized protein</fullName>
    </submittedName>
</protein>
<keyword evidence="2" id="KW-0812">Transmembrane</keyword>
<evidence type="ECO:0000256" key="2">
    <source>
        <dbReference type="ARBA" id="ARBA00022692"/>
    </source>
</evidence>
<name>A0A5C5WVV8_9BACT</name>
<evidence type="ECO:0000256" key="3">
    <source>
        <dbReference type="ARBA" id="ARBA00022989"/>
    </source>
</evidence>
<evidence type="ECO:0000313" key="6">
    <source>
        <dbReference type="Proteomes" id="UP000316598"/>
    </source>
</evidence>
<evidence type="ECO:0000256" key="4">
    <source>
        <dbReference type="ARBA" id="ARBA00023136"/>
    </source>
</evidence>
<reference evidence="5 6" key="1">
    <citation type="submission" date="2019-02" db="EMBL/GenBank/DDBJ databases">
        <title>Deep-cultivation of Planctomycetes and their phenomic and genomic characterization uncovers novel biology.</title>
        <authorList>
            <person name="Wiegand S."/>
            <person name="Jogler M."/>
            <person name="Boedeker C."/>
            <person name="Pinto D."/>
            <person name="Vollmers J."/>
            <person name="Rivas-Marin E."/>
            <person name="Kohn T."/>
            <person name="Peeters S.H."/>
            <person name="Heuer A."/>
            <person name="Rast P."/>
            <person name="Oberbeckmann S."/>
            <person name="Bunk B."/>
            <person name="Jeske O."/>
            <person name="Meyerdierks A."/>
            <person name="Storesund J.E."/>
            <person name="Kallscheuer N."/>
            <person name="Luecker S."/>
            <person name="Lage O.M."/>
            <person name="Pohl T."/>
            <person name="Merkel B.J."/>
            <person name="Hornburger P."/>
            <person name="Mueller R.-W."/>
            <person name="Bruemmer F."/>
            <person name="Labrenz M."/>
            <person name="Spormann A.M."/>
            <person name="Op Den Camp H."/>
            <person name="Overmann J."/>
            <person name="Amann R."/>
            <person name="Jetten M.S.M."/>
            <person name="Mascher T."/>
            <person name="Medema M.H."/>
            <person name="Devos D.P."/>
            <person name="Kaster A.-K."/>
            <person name="Ovreas L."/>
            <person name="Rohde M."/>
            <person name="Galperin M.Y."/>
            <person name="Jogler C."/>
        </authorList>
    </citation>
    <scope>NUCLEOTIDE SEQUENCE [LARGE SCALE GENOMIC DNA]</scope>
    <source>
        <strain evidence="5 6">Pla22</strain>
    </source>
</reference>
<dbReference type="Pfam" id="PF10755">
    <property type="entry name" value="DUF2585"/>
    <property type="match status" value="1"/>
</dbReference>
<dbReference type="GO" id="GO:0005886">
    <property type="term" value="C:plasma membrane"/>
    <property type="evidence" value="ECO:0007669"/>
    <property type="project" value="InterPro"/>
</dbReference>
<evidence type="ECO:0000313" key="5">
    <source>
        <dbReference type="EMBL" id="TWT54075.1"/>
    </source>
</evidence>
<gene>
    <name evidence="5" type="ORF">Pla22_17100</name>
</gene>
<dbReference type="Proteomes" id="UP000316598">
    <property type="component" value="Unassembled WGS sequence"/>
</dbReference>
<keyword evidence="6" id="KW-1185">Reference proteome</keyword>
<sequence length="181" mass="20627">MICFAIVAAMVAVLAAMGRQLWCQCGQATPWAWDIWSEHASQHLIDPYFFTHVLHGVIFYWVLKWMPWPQWLRNHESSRWAVATAIEASWEILENSPLIINRYREATMALGYTGDSIANSIADVIACLTGYFIASKAGWKWSILFAIALEVGLLITIRDSLLLNIIMLGYPIDAIREWQTP</sequence>
<comment type="caution">
    <text evidence="5">The sequence shown here is derived from an EMBL/GenBank/DDBJ whole genome shotgun (WGS) entry which is preliminary data.</text>
</comment>
<organism evidence="5 6">
    <name type="scientific">Rubripirellula amarantea</name>
    <dbReference type="NCBI Taxonomy" id="2527999"/>
    <lineage>
        <taxon>Bacteria</taxon>
        <taxon>Pseudomonadati</taxon>
        <taxon>Planctomycetota</taxon>
        <taxon>Planctomycetia</taxon>
        <taxon>Pirellulales</taxon>
        <taxon>Pirellulaceae</taxon>
        <taxon>Rubripirellula</taxon>
    </lineage>
</organism>